<evidence type="ECO:0000313" key="5">
    <source>
        <dbReference type="Proteomes" id="UP000521943"/>
    </source>
</evidence>
<dbReference type="Pfam" id="PF12770">
    <property type="entry name" value="CHAT"/>
    <property type="match status" value="1"/>
</dbReference>
<keyword evidence="5" id="KW-1185">Reference proteome</keyword>
<dbReference type="OrthoDB" id="9991317at2759"/>
<dbReference type="GO" id="GO:0005680">
    <property type="term" value="C:anaphase-promoting complex"/>
    <property type="evidence" value="ECO:0007669"/>
    <property type="project" value="UniProtKB-ARBA"/>
</dbReference>
<dbReference type="InterPro" id="IPR024983">
    <property type="entry name" value="CHAT_dom"/>
</dbReference>
<proteinExistence type="inferred from homology"/>
<evidence type="ECO:0000259" key="3">
    <source>
        <dbReference type="Pfam" id="PF12770"/>
    </source>
</evidence>
<dbReference type="PANTHER" id="PTHR12558">
    <property type="entry name" value="CELL DIVISION CYCLE 16,23,27"/>
    <property type="match status" value="1"/>
</dbReference>
<sequence length="1083" mass="119856">MDKESSVITEGREDLLDRAWEDALACSARFEETDALADIDGEIEALQRGLQIMPETHEELPWWLSDLGSSLYRRFERTGNLLDLDEAISAGQRAMQLNQEDHEALPVWTNNLRASFQARFESSGNLGDLDEAISFGRRAVQLAPEGHADLPIQVSIVGSLYQSRYDRTGDLEDLAEAISFGQRAVQLTLEGDANLPVRLYTDLAEAISLVQGALQLAPEDDEDLPIWLSNLGSLFHFRFERAGNVQDLSEAISFVQRAVRLTPEGHATLPTTLNNLGSQFQARFERTGNLADLAEAISVGQRAVRLTPEDHTDLPTRLSNLGALFYSRFQRTGDLSDLDEAISFGQQAVQLSPGGHRTLPSSLNNLASSFVSRFERTGNLEDLTESLSFAQRAVQLAPEGDAALPILLNSVGSSFRSRFVRTGNLQDIAEAITFVQRAVQLTPEGHEDLPSWLSNLGLLFQSRFERTETLGDLAEALAFAHRALELTPEGHAALPKRRYELGNSMYTWSMENDDSHKLETSLSHFKAAAISDTGPPRDRLDAAKNWAHLRHRHFPQSNDALTAFDAAIGLVALVAGLEQTIQLRYIQLQGLSGLPLEAASVACALQRPDKALEWLEQGRCLVWGQLSNLRTPLDDLRAHSEDLAQSVMEVSRRLETAGSTQKTSRTDMLLSEKISLEDEARTHLNLAQQWHDLLTTVRNIPGFETFLKPSPFSALIQYLPESGFIVVINVHENRCDAIALSAGQDRPLHVPLPTFSLEKANKYRDDLSNQLRSRQLRDRGRDEIGVLRGLWNEVVKPILDALNVSVDRSPGMVPSTRIWWCPTGPLSFLPIHAAGRYEATEYESIHDYVVSSYTPTVSALTDRVRNSRSIDQVASGLFLTSQPNAPGASPIAGTTREVRAIHEAAIKSGARVEKLEGDATTIEKCLENMESYTNVHLACHASQNAANPLQSRFLFHKGTLDLAIIIQKNLKNADLAFLSACQTSTGEEKLSDEAVHLAAGMLAAGYRRVVGTMWSIGDRHAPEVAHDFYQYLWRHGDPASGSGFDGTNSAYALHHAIGELRLRLKDNSERSLLAWIPYVHFGY</sequence>
<comment type="similarity">
    <text evidence="2">Belongs to the APC3/CDC27 family.</text>
</comment>
<gene>
    <name evidence="4" type="ORF">DFP72DRAFT_1070818</name>
</gene>
<dbReference type="AlphaFoldDB" id="A0A8H6HUR8"/>
<dbReference type="Gene3D" id="1.25.40.10">
    <property type="entry name" value="Tetratricopeptide repeat domain"/>
    <property type="match status" value="3"/>
</dbReference>
<evidence type="ECO:0000256" key="1">
    <source>
        <dbReference type="ARBA" id="ARBA00022803"/>
    </source>
</evidence>
<dbReference type="PANTHER" id="PTHR12558:SF13">
    <property type="entry name" value="CELL DIVISION CYCLE PROTEIN 27 HOMOLOG"/>
    <property type="match status" value="1"/>
</dbReference>
<accession>A0A8H6HUR8</accession>
<feature type="domain" description="CHAT" evidence="3">
    <location>
        <begin position="787"/>
        <end position="1082"/>
    </location>
</feature>
<evidence type="ECO:0000313" key="4">
    <source>
        <dbReference type="EMBL" id="KAF6752131.1"/>
    </source>
</evidence>
<protein>
    <submittedName>
        <fullName evidence="4">CHAT domain-containing protein</fullName>
    </submittedName>
</protein>
<evidence type="ECO:0000256" key="2">
    <source>
        <dbReference type="ARBA" id="ARBA00038210"/>
    </source>
</evidence>
<dbReference type="SUPFAM" id="SSF48452">
    <property type="entry name" value="TPR-like"/>
    <property type="match status" value="1"/>
</dbReference>
<name>A0A8H6HUR8_9AGAR</name>
<dbReference type="EMBL" id="JACGCI010000046">
    <property type="protein sequence ID" value="KAF6752131.1"/>
    <property type="molecule type" value="Genomic_DNA"/>
</dbReference>
<reference evidence="4 5" key="1">
    <citation type="submission" date="2020-07" db="EMBL/GenBank/DDBJ databases">
        <title>Comparative genomics of pyrophilous fungi reveals a link between fire events and developmental genes.</title>
        <authorList>
            <consortium name="DOE Joint Genome Institute"/>
            <person name="Steindorff A.S."/>
            <person name="Carver A."/>
            <person name="Calhoun S."/>
            <person name="Stillman K."/>
            <person name="Liu H."/>
            <person name="Lipzen A."/>
            <person name="Pangilinan J."/>
            <person name="Labutti K."/>
            <person name="Bruns T.D."/>
            <person name="Grigoriev I.V."/>
        </authorList>
    </citation>
    <scope>NUCLEOTIDE SEQUENCE [LARGE SCALE GENOMIC DNA]</scope>
    <source>
        <strain evidence="4 5">CBS 144469</strain>
    </source>
</reference>
<dbReference type="InterPro" id="IPR011990">
    <property type="entry name" value="TPR-like_helical_dom_sf"/>
</dbReference>
<organism evidence="4 5">
    <name type="scientific">Ephemerocybe angulata</name>
    <dbReference type="NCBI Taxonomy" id="980116"/>
    <lineage>
        <taxon>Eukaryota</taxon>
        <taxon>Fungi</taxon>
        <taxon>Dikarya</taxon>
        <taxon>Basidiomycota</taxon>
        <taxon>Agaricomycotina</taxon>
        <taxon>Agaricomycetes</taxon>
        <taxon>Agaricomycetidae</taxon>
        <taxon>Agaricales</taxon>
        <taxon>Agaricineae</taxon>
        <taxon>Psathyrellaceae</taxon>
        <taxon>Ephemerocybe</taxon>
    </lineage>
</organism>
<comment type="caution">
    <text evidence="4">The sequence shown here is derived from an EMBL/GenBank/DDBJ whole genome shotgun (WGS) entry which is preliminary data.</text>
</comment>
<dbReference type="Proteomes" id="UP000521943">
    <property type="component" value="Unassembled WGS sequence"/>
</dbReference>
<keyword evidence="1" id="KW-0802">TPR repeat</keyword>